<dbReference type="GO" id="GO:0006281">
    <property type="term" value="P:DNA repair"/>
    <property type="evidence" value="ECO:0007669"/>
    <property type="project" value="UniProtKB-KW"/>
</dbReference>
<evidence type="ECO:0000256" key="9">
    <source>
        <dbReference type="ARBA" id="ARBA00023204"/>
    </source>
</evidence>
<organism evidence="10 11">
    <name type="scientific">Chlamydia avium 10DC88</name>
    <dbReference type="NCBI Taxonomy" id="1229831"/>
    <lineage>
        <taxon>Bacteria</taxon>
        <taxon>Pseudomonadati</taxon>
        <taxon>Chlamydiota</taxon>
        <taxon>Chlamydiia</taxon>
        <taxon>Chlamydiales</taxon>
        <taxon>Chlamydiaceae</taxon>
        <taxon>Chlamydia/Chlamydophila group</taxon>
        <taxon>Chlamydia</taxon>
    </lineage>
</organism>
<evidence type="ECO:0000313" key="10">
    <source>
        <dbReference type="EMBL" id="AHK63656.1"/>
    </source>
</evidence>
<dbReference type="GO" id="GO:0004527">
    <property type="term" value="F:exonuclease activity"/>
    <property type="evidence" value="ECO:0007669"/>
    <property type="project" value="UniProtKB-KW"/>
</dbReference>
<dbReference type="SUPFAM" id="SSF52540">
    <property type="entry name" value="P-loop containing nucleoside triphosphate hydrolases"/>
    <property type="match status" value="2"/>
</dbReference>
<name>W8JGM4_9CHLA</name>
<keyword evidence="8" id="KW-0238">DNA-binding</keyword>
<dbReference type="GO" id="GO:0005524">
    <property type="term" value="F:ATP binding"/>
    <property type="evidence" value="ECO:0007669"/>
    <property type="project" value="UniProtKB-KW"/>
</dbReference>
<reference evidence="10 11" key="1">
    <citation type="journal article" date="2014" name="Syst. Appl. Microbiol.">
        <title>Evidence for the existence of two new members of the family Chlamydiaceae and proposal of Chlamydia avium sp. nov. and Chlamydia gallinacea sp. nov.</title>
        <authorList>
            <person name="Sachse K."/>
            <person name="Laroucau K."/>
            <person name="Riege K."/>
            <person name="Wehner S."/>
            <person name="Dilcher M."/>
            <person name="Creasy H.H."/>
            <person name="Weidmann M."/>
            <person name="Myers G."/>
            <person name="Vorimore F."/>
            <person name="Vicari N."/>
            <person name="Magnino S."/>
            <person name="Liebler-Tenorio E."/>
            <person name="Ruettger A."/>
            <person name="Bavoil P.M."/>
            <person name="Hufert F.T."/>
            <person name="Rossello-Mora R."/>
            <person name="Marz M."/>
        </authorList>
    </citation>
    <scope>NUCLEOTIDE SEQUENCE [LARGE SCALE GENOMIC DNA]</scope>
    <source>
        <strain evidence="10 11">10DC88</strain>
    </source>
</reference>
<keyword evidence="1" id="KW-0540">Nuclease</keyword>
<keyword evidence="3" id="KW-0227">DNA damage</keyword>
<dbReference type="Gene3D" id="3.40.50.10930">
    <property type="match status" value="1"/>
</dbReference>
<accession>W8JGM4</accession>
<dbReference type="Proteomes" id="UP000019433">
    <property type="component" value="Chromosome"/>
</dbReference>
<dbReference type="InterPro" id="IPR027417">
    <property type="entry name" value="P-loop_NTPase"/>
</dbReference>
<evidence type="ECO:0000256" key="4">
    <source>
        <dbReference type="ARBA" id="ARBA00022801"/>
    </source>
</evidence>
<dbReference type="PATRIC" id="fig|1229831.3.peg.804"/>
<evidence type="ECO:0000313" key="11">
    <source>
        <dbReference type="Proteomes" id="UP000019433"/>
    </source>
</evidence>
<keyword evidence="2" id="KW-0547">Nucleotide-binding</keyword>
<dbReference type="RefSeq" id="WP_038501016.1">
    <property type="nucleotide sequence ID" value="NZ_CP006571.1"/>
</dbReference>
<keyword evidence="5" id="KW-0347">Helicase</keyword>
<dbReference type="STRING" id="1229831.M832_08070"/>
<dbReference type="PANTHER" id="PTHR30591">
    <property type="entry name" value="RECBCD ENZYME SUBUNIT RECC"/>
    <property type="match status" value="1"/>
</dbReference>
<keyword evidence="9" id="KW-0234">DNA repair</keyword>
<dbReference type="EMBL" id="CP006571">
    <property type="protein sequence ID" value="AHK63656.1"/>
    <property type="molecule type" value="Genomic_DNA"/>
</dbReference>
<protein>
    <submittedName>
        <fullName evidence="10">Exodeoxyribonuclease V, gamma subunit</fullName>
    </submittedName>
</protein>
<evidence type="ECO:0000256" key="6">
    <source>
        <dbReference type="ARBA" id="ARBA00022839"/>
    </source>
</evidence>
<dbReference type="AlphaFoldDB" id="W8JGM4"/>
<dbReference type="GO" id="GO:0006310">
    <property type="term" value="P:DNA recombination"/>
    <property type="evidence" value="ECO:0007669"/>
    <property type="project" value="TreeGrafter"/>
</dbReference>
<evidence type="ECO:0000256" key="2">
    <source>
        <dbReference type="ARBA" id="ARBA00022741"/>
    </source>
</evidence>
<evidence type="ECO:0000256" key="5">
    <source>
        <dbReference type="ARBA" id="ARBA00022806"/>
    </source>
</evidence>
<dbReference type="eggNOG" id="COG1330">
    <property type="taxonomic scope" value="Bacteria"/>
</dbReference>
<dbReference type="HOGENOM" id="CLU_011541_0_0_0"/>
<gene>
    <name evidence="10" type="ORF">M832_08070</name>
</gene>
<keyword evidence="7" id="KW-0067">ATP-binding</keyword>
<evidence type="ECO:0000256" key="7">
    <source>
        <dbReference type="ARBA" id="ARBA00022840"/>
    </source>
</evidence>
<proteinExistence type="predicted"/>
<keyword evidence="4" id="KW-0378">Hydrolase</keyword>
<dbReference type="Pfam" id="PF04257">
    <property type="entry name" value="Exonuc_V_gamma"/>
    <property type="match status" value="1"/>
</dbReference>
<dbReference type="PANTHER" id="PTHR30591:SF1">
    <property type="entry name" value="RECBCD ENZYME SUBUNIT RECC"/>
    <property type="match status" value="1"/>
</dbReference>
<dbReference type="Gene3D" id="3.40.50.300">
    <property type="entry name" value="P-loop containing nucleotide triphosphate hydrolases"/>
    <property type="match status" value="2"/>
</dbReference>
<dbReference type="GO" id="GO:0003677">
    <property type="term" value="F:DNA binding"/>
    <property type="evidence" value="ECO:0007669"/>
    <property type="project" value="UniProtKB-KW"/>
</dbReference>
<sequence>MNATKHSQAIFSNSLNHLLAKLAKDLFSTHQQPFTKRWILVANTETGHWLRRELIRATSNRTFMGSMIFSSSDSLVKHLFTEVCQEKTLTPDYITLPLFIHEALNNIFLTHPIDNQLFSTQPHYAFTKKLGNIFKKFYTFSQIPSRKNRYYKNIISQLISHFPSIQEVFSSIIKALQSMESPNYSLHIFGCSNLPQSVVSFFTKLNHFFPVYFYCFSPTQEYFGDLLSDKAIDFLWNRLNNYSNRHAWEQYVLSDRQALLANLSHKSKTIHNFLLDNEIDYCEEFIPPQETTTLGKVQSTIFHLRPSTPLNPEDQDSTLTISTAIHPSREVQEVFSKISLLIHQGVSPREIFILSSQLSTYEVYLKATFSPHLPIYFTHSESSHAKELKEKFLLLSSLLQTQGNLHCLLQILTHPRLQHAVDSQHIPYLWKKISEEWNKTFKKRGKVVQKLGDTFLNDYLFFEESGKINPIELWEKLLPFLYDLQQFIDFYSEDFHRTYEEHVNTIFSFLEATFLLSSHELSYITSLKNALSSFSHLKCTLVFFCDFCLDFFSYCCSGSPLYNQPGPYVGSLEDLSLLPKGHTFILGANKSSSIDFLDLVDSIPGQEELIFSSSEDEENLHFLQILISTKYALHISYLSSPNMPSLPSAYVGYLQDTLCLPIHHLPSKAYFPSLFKEKKLLHTSQEHYYKLAQSFSSIKTPLASLFPSSPVSQKLPEHLDIAEIVQALISPLDFFLKSNYQISLRPPHVLKTQDKLFPTKSDIFAIWENYLTSTDNQLTQNYLSEFSKKIFISHEDFINQWLIKIHSDSLKSPYSVIFSSSLFHDLHDRDILLPPLSLSWNNSKIHLHGKLSGVFSYGIYLCSLDPSPLSKTKRKIHSVIPETTLDLQNYLQAQISLAMLQYSGILNSQAAIYRVHSLDAQEIIPAAFSDPQEYLNRILCVYHLMQEYPIPLVSPECWQALTDGEALHKTIHKVIAADIHNPSLSIFWKFHNRASSNFIISEEQRLLILSLFQEVYATF</sequence>
<evidence type="ECO:0000256" key="1">
    <source>
        <dbReference type="ARBA" id="ARBA00022722"/>
    </source>
</evidence>
<evidence type="ECO:0000256" key="8">
    <source>
        <dbReference type="ARBA" id="ARBA00023125"/>
    </source>
</evidence>
<dbReference type="KEGG" id="cav:M832_08070"/>
<dbReference type="GO" id="GO:0004386">
    <property type="term" value="F:helicase activity"/>
    <property type="evidence" value="ECO:0007669"/>
    <property type="project" value="UniProtKB-KW"/>
</dbReference>
<evidence type="ECO:0000256" key="3">
    <source>
        <dbReference type="ARBA" id="ARBA00022763"/>
    </source>
</evidence>
<keyword evidence="6" id="KW-0269">Exonuclease</keyword>